<dbReference type="InterPro" id="IPR021050">
    <property type="entry name" value="Cyt_c_oxidase_su4_actinobac"/>
</dbReference>
<feature type="transmembrane region" description="Helical" evidence="11">
    <location>
        <begin position="7"/>
        <end position="24"/>
    </location>
</feature>
<comment type="function">
    <text evidence="1 10">Part of cytochrome c oxidase, its function is unknown.</text>
</comment>
<accession>A0ABN2NFH8</accession>
<keyword evidence="5 11" id="KW-0812">Transmembrane</keyword>
<comment type="similarity">
    <text evidence="3 10">Belongs to the cytochrome c oxidase bacterial subunit CtaF family.</text>
</comment>
<evidence type="ECO:0000256" key="6">
    <source>
        <dbReference type="ARBA" id="ARBA00022967"/>
    </source>
</evidence>
<name>A0ABN2NFH8_9MICO</name>
<comment type="catalytic activity">
    <reaction evidence="9 10">
        <text>4 Fe(II)-[cytochrome c] + O2 + 8 H(+)(in) = 4 Fe(III)-[cytochrome c] + 2 H2O + 4 H(+)(out)</text>
        <dbReference type="Rhea" id="RHEA:11436"/>
        <dbReference type="Rhea" id="RHEA-COMP:10350"/>
        <dbReference type="Rhea" id="RHEA-COMP:14399"/>
        <dbReference type="ChEBI" id="CHEBI:15377"/>
        <dbReference type="ChEBI" id="CHEBI:15378"/>
        <dbReference type="ChEBI" id="CHEBI:15379"/>
        <dbReference type="ChEBI" id="CHEBI:29033"/>
        <dbReference type="ChEBI" id="CHEBI:29034"/>
        <dbReference type="EC" id="7.1.1.9"/>
    </reaction>
</comment>
<keyword evidence="13" id="KW-1185">Reference proteome</keyword>
<evidence type="ECO:0000313" key="12">
    <source>
        <dbReference type="EMBL" id="GAA1866632.1"/>
    </source>
</evidence>
<evidence type="ECO:0000256" key="9">
    <source>
        <dbReference type="ARBA" id="ARBA00047816"/>
    </source>
</evidence>
<dbReference type="Pfam" id="PF12270">
    <property type="entry name" value="Cyt_c_ox_IV"/>
    <property type="match status" value="1"/>
</dbReference>
<gene>
    <name evidence="12" type="ORF">GCM10009751_26010</name>
</gene>
<dbReference type="RefSeq" id="WP_344103510.1">
    <property type="nucleotide sequence ID" value="NZ_BAAANL010000005.1"/>
</dbReference>
<organism evidence="12 13">
    <name type="scientific">Myceligenerans crystallogenes</name>
    <dbReference type="NCBI Taxonomy" id="316335"/>
    <lineage>
        <taxon>Bacteria</taxon>
        <taxon>Bacillati</taxon>
        <taxon>Actinomycetota</taxon>
        <taxon>Actinomycetes</taxon>
        <taxon>Micrococcales</taxon>
        <taxon>Promicromonosporaceae</taxon>
        <taxon>Myceligenerans</taxon>
    </lineage>
</organism>
<evidence type="ECO:0000256" key="3">
    <source>
        <dbReference type="ARBA" id="ARBA00006870"/>
    </source>
</evidence>
<keyword evidence="6 10" id="KW-1278">Translocase</keyword>
<protein>
    <recommendedName>
        <fullName evidence="10">Cytochrome c oxidase polypeptide 4</fullName>
        <ecNumber evidence="10">7.1.1.9</ecNumber>
    </recommendedName>
    <alternativeName>
        <fullName evidence="10">Cytochrome aa3 subunit 4</fullName>
    </alternativeName>
    <alternativeName>
        <fullName evidence="10">Cytochrome c oxidase polypeptide IV</fullName>
    </alternativeName>
</protein>
<sequence length="137" mass="15065">MKIETRLFIAGAPLFFLAAGVYAWWTYSTPEGWEPVGTLCILLVGAMVLMVGAYLALTARRIDERPEDKLDAEIADAAGDQGVFAPWSWWPLAIAASAAIGFLAMAVGWWMLFIAFPMAIIALVGWVFEYSRGQHAH</sequence>
<evidence type="ECO:0000256" key="7">
    <source>
        <dbReference type="ARBA" id="ARBA00022989"/>
    </source>
</evidence>
<dbReference type="PIRSF" id="PIRSF017385">
    <property type="entry name" value="CtaF"/>
    <property type="match status" value="1"/>
</dbReference>
<keyword evidence="8 10" id="KW-0472">Membrane</keyword>
<evidence type="ECO:0000256" key="8">
    <source>
        <dbReference type="ARBA" id="ARBA00023136"/>
    </source>
</evidence>
<evidence type="ECO:0000256" key="11">
    <source>
        <dbReference type="SAM" id="Phobius"/>
    </source>
</evidence>
<keyword evidence="7 11" id="KW-1133">Transmembrane helix</keyword>
<dbReference type="Proteomes" id="UP001501094">
    <property type="component" value="Unassembled WGS sequence"/>
</dbReference>
<evidence type="ECO:0000256" key="10">
    <source>
        <dbReference type="PIRNR" id="PIRNR017385"/>
    </source>
</evidence>
<reference evidence="12 13" key="1">
    <citation type="journal article" date="2019" name="Int. J. Syst. Evol. Microbiol.">
        <title>The Global Catalogue of Microorganisms (GCM) 10K type strain sequencing project: providing services to taxonomists for standard genome sequencing and annotation.</title>
        <authorList>
            <consortium name="The Broad Institute Genomics Platform"/>
            <consortium name="The Broad Institute Genome Sequencing Center for Infectious Disease"/>
            <person name="Wu L."/>
            <person name="Ma J."/>
        </authorList>
    </citation>
    <scope>NUCLEOTIDE SEQUENCE [LARGE SCALE GENOMIC DNA]</scope>
    <source>
        <strain evidence="12 13">JCM 14326</strain>
    </source>
</reference>
<feature type="transmembrane region" description="Helical" evidence="11">
    <location>
        <begin position="110"/>
        <end position="128"/>
    </location>
</feature>
<evidence type="ECO:0000256" key="4">
    <source>
        <dbReference type="ARBA" id="ARBA00022475"/>
    </source>
</evidence>
<evidence type="ECO:0000256" key="5">
    <source>
        <dbReference type="ARBA" id="ARBA00022692"/>
    </source>
</evidence>
<evidence type="ECO:0000256" key="1">
    <source>
        <dbReference type="ARBA" id="ARBA00002536"/>
    </source>
</evidence>
<comment type="subcellular location">
    <subcellularLocation>
        <location evidence="2">Cell membrane</location>
        <topology evidence="2">Multi-pass membrane protein</topology>
    </subcellularLocation>
</comment>
<proteinExistence type="inferred from homology"/>
<feature type="transmembrane region" description="Helical" evidence="11">
    <location>
        <begin position="36"/>
        <end position="57"/>
    </location>
</feature>
<comment type="caution">
    <text evidence="12">The sequence shown here is derived from an EMBL/GenBank/DDBJ whole genome shotgun (WGS) entry which is preliminary data.</text>
</comment>
<dbReference type="EMBL" id="BAAANL010000005">
    <property type="protein sequence ID" value="GAA1866632.1"/>
    <property type="molecule type" value="Genomic_DNA"/>
</dbReference>
<feature type="transmembrane region" description="Helical" evidence="11">
    <location>
        <begin position="87"/>
        <end position="104"/>
    </location>
</feature>
<dbReference type="EC" id="7.1.1.9" evidence="10"/>
<evidence type="ECO:0000256" key="2">
    <source>
        <dbReference type="ARBA" id="ARBA00004651"/>
    </source>
</evidence>
<comment type="subunit">
    <text evidence="10">Associates with subunits I, II and III to form cytochrome c oxidase.</text>
</comment>
<evidence type="ECO:0000313" key="13">
    <source>
        <dbReference type="Proteomes" id="UP001501094"/>
    </source>
</evidence>
<keyword evidence="4 10" id="KW-1003">Cell membrane</keyword>